<sequence length="90" mass="9885">MDRLPNQKVTTGYNDLQQVEVSIEAARKTVGSATISMDPEFLEHAQNAVNHAKTQLANARANATGVDEEFLTNCENALSECEHQLNEALQ</sequence>
<comment type="caution">
    <text evidence="1">The sequence shown here is derived from an EMBL/GenBank/DDBJ whole genome shotgun (WGS) entry which is preliminary data.</text>
</comment>
<organism evidence="1 2">
    <name type="scientific">Bacillus songklensis</name>
    <dbReference type="NCBI Taxonomy" id="1069116"/>
    <lineage>
        <taxon>Bacteria</taxon>
        <taxon>Bacillati</taxon>
        <taxon>Bacillota</taxon>
        <taxon>Bacilli</taxon>
        <taxon>Bacillales</taxon>
        <taxon>Bacillaceae</taxon>
        <taxon>Bacillus</taxon>
    </lineage>
</organism>
<protein>
    <submittedName>
        <fullName evidence="1">DUF2564 family protein</fullName>
    </submittedName>
</protein>
<dbReference type="Pfam" id="PF10819">
    <property type="entry name" value="DUF2564"/>
    <property type="match status" value="1"/>
</dbReference>
<gene>
    <name evidence="1" type="ORF">ACFOU2_11555</name>
</gene>
<accession>A0ABV8B4E2</accession>
<reference evidence="2" key="1">
    <citation type="journal article" date="2019" name="Int. J. Syst. Evol. Microbiol.">
        <title>The Global Catalogue of Microorganisms (GCM) 10K type strain sequencing project: providing services to taxonomists for standard genome sequencing and annotation.</title>
        <authorList>
            <consortium name="The Broad Institute Genomics Platform"/>
            <consortium name="The Broad Institute Genome Sequencing Center for Infectious Disease"/>
            <person name="Wu L."/>
            <person name="Ma J."/>
        </authorList>
    </citation>
    <scope>NUCLEOTIDE SEQUENCE [LARGE SCALE GENOMIC DNA]</scope>
    <source>
        <strain evidence="2">CCUG 61889</strain>
    </source>
</reference>
<dbReference type="Proteomes" id="UP001595752">
    <property type="component" value="Unassembled WGS sequence"/>
</dbReference>
<dbReference type="EMBL" id="JBHRZT010000052">
    <property type="protein sequence ID" value="MFC3884091.1"/>
    <property type="molecule type" value="Genomic_DNA"/>
</dbReference>
<dbReference type="RefSeq" id="WP_377915215.1">
    <property type="nucleotide sequence ID" value="NZ_JBHRZT010000052.1"/>
</dbReference>
<name>A0ABV8B4E2_9BACI</name>
<proteinExistence type="predicted"/>
<dbReference type="InterPro" id="IPR020314">
    <property type="entry name" value="Uncharacterised_YpzA"/>
</dbReference>
<evidence type="ECO:0000313" key="1">
    <source>
        <dbReference type="EMBL" id="MFC3884091.1"/>
    </source>
</evidence>
<evidence type="ECO:0000313" key="2">
    <source>
        <dbReference type="Proteomes" id="UP001595752"/>
    </source>
</evidence>
<keyword evidence="2" id="KW-1185">Reference proteome</keyword>